<proteinExistence type="predicted"/>
<dbReference type="InterPro" id="IPR056408">
    <property type="entry name" value="CT021-like"/>
</dbReference>
<comment type="caution">
    <text evidence="2">The sequence shown here is derived from an EMBL/GenBank/DDBJ whole genome shotgun (WGS) entry which is preliminary data.</text>
</comment>
<dbReference type="Proteomes" id="UP000722121">
    <property type="component" value="Unassembled WGS sequence"/>
</dbReference>
<evidence type="ECO:0000256" key="1">
    <source>
        <dbReference type="SAM" id="SignalP"/>
    </source>
</evidence>
<evidence type="ECO:0000313" key="2">
    <source>
        <dbReference type="EMBL" id="MBN4066690.1"/>
    </source>
</evidence>
<evidence type="ECO:0008006" key="4">
    <source>
        <dbReference type="Google" id="ProtNLM"/>
    </source>
</evidence>
<gene>
    <name evidence="2" type="ORF">JYU14_01235</name>
</gene>
<name>A0ABS3AQS9_9BACT</name>
<keyword evidence="1" id="KW-0732">Signal</keyword>
<dbReference type="EMBL" id="JAFITR010000016">
    <property type="protein sequence ID" value="MBN4066690.1"/>
    <property type="molecule type" value="Genomic_DNA"/>
</dbReference>
<reference evidence="2 3" key="1">
    <citation type="submission" date="2021-02" db="EMBL/GenBank/DDBJ databases">
        <title>Activity-based single-cell genomes from oceanic crustal fluid captures similar information to metagenomic and metatranscriptomic surveys with orders of magnitude less sampling.</title>
        <authorList>
            <person name="D'Angelo T.S."/>
            <person name="Orcutt B.N."/>
        </authorList>
    </citation>
    <scope>NUCLEOTIDE SEQUENCE [LARGE SCALE GENOMIC DNA]</scope>
    <source>
        <strain evidence="2">AH-315-G07</strain>
    </source>
</reference>
<feature type="signal peptide" evidence="1">
    <location>
        <begin position="1"/>
        <end position="22"/>
    </location>
</feature>
<feature type="chain" id="PRO_5047211564" description="Plastocyanin-like domain-containing protein" evidence="1">
    <location>
        <begin position="23"/>
        <end position="245"/>
    </location>
</feature>
<keyword evidence="3" id="KW-1185">Reference proteome</keyword>
<evidence type="ECO:0000313" key="3">
    <source>
        <dbReference type="Proteomes" id="UP000722121"/>
    </source>
</evidence>
<sequence length="245" mass="27961">MFLIKSFFIYLFLLLATTAVHAKEELYLKESIATANPGDYVIIQQGETLTLLHIQNKTDNSILFEEVSAPAALLPLPRTQQWESWLWSNAPGHTSWSLFEITLANTTAVKHYSFSRGTWLHAEEGSSFLSTLLSIPFEKIPPSQRRKTGSSTGVQSESSPIWQPPVYFQGERKENIYLDAWRGTWPKDSSPLSKKQIEIYLPTQEINIPRSFPYWIQIANDPTHHNWRIIDSGTHLSSPKVPPPR</sequence>
<accession>A0ABS3AQS9</accession>
<dbReference type="Pfam" id="PF24683">
    <property type="entry name" value="CT021"/>
    <property type="match status" value="1"/>
</dbReference>
<organism evidence="2 3">
    <name type="scientific">Simkania negevensis</name>
    <dbReference type="NCBI Taxonomy" id="83561"/>
    <lineage>
        <taxon>Bacteria</taxon>
        <taxon>Pseudomonadati</taxon>
        <taxon>Chlamydiota</taxon>
        <taxon>Chlamydiia</taxon>
        <taxon>Parachlamydiales</taxon>
        <taxon>Simkaniaceae</taxon>
        <taxon>Simkania</taxon>
    </lineage>
</organism>
<protein>
    <recommendedName>
        <fullName evidence="4">Plastocyanin-like domain-containing protein</fullName>
    </recommendedName>
</protein>